<dbReference type="GO" id="GO:0019752">
    <property type="term" value="P:carboxylic acid metabolic process"/>
    <property type="evidence" value="ECO:0007669"/>
    <property type="project" value="InterPro"/>
</dbReference>
<organism evidence="5">
    <name type="scientific">marine metagenome</name>
    <dbReference type="NCBI Taxonomy" id="408172"/>
    <lineage>
        <taxon>unclassified sequences</taxon>
        <taxon>metagenomes</taxon>
        <taxon>ecological metagenomes</taxon>
    </lineage>
</organism>
<evidence type="ECO:0000256" key="4">
    <source>
        <dbReference type="ARBA" id="ARBA00023239"/>
    </source>
</evidence>
<keyword evidence="2" id="KW-0210">Decarboxylase</keyword>
<dbReference type="InterPro" id="IPR015424">
    <property type="entry name" value="PyrdxlP-dep_Trfase"/>
</dbReference>
<dbReference type="Gene3D" id="3.90.1150.170">
    <property type="match status" value="1"/>
</dbReference>
<dbReference type="InterPro" id="IPR010977">
    <property type="entry name" value="Aromatic_deC"/>
</dbReference>
<proteinExistence type="predicted"/>
<name>A0A381P218_9ZZZZ</name>
<dbReference type="SUPFAM" id="SSF53383">
    <property type="entry name" value="PLP-dependent transferases"/>
    <property type="match status" value="1"/>
</dbReference>
<keyword evidence="4" id="KW-0456">Lyase</keyword>
<dbReference type="Pfam" id="PF00282">
    <property type="entry name" value="Pyridoxal_deC"/>
    <property type="match status" value="1"/>
</dbReference>
<accession>A0A381P218</accession>
<keyword evidence="3" id="KW-0663">Pyridoxal phosphate</keyword>
<dbReference type="InterPro" id="IPR015421">
    <property type="entry name" value="PyrdxlP-dep_Trfase_major"/>
</dbReference>
<evidence type="ECO:0000313" key="5">
    <source>
        <dbReference type="EMBL" id="SUZ60961.1"/>
    </source>
</evidence>
<comment type="cofactor">
    <cofactor evidence="1">
        <name>pyridoxal 5'-phosphate</name>
        <dbReference type="ChEBI" id="CHEBI:597326"/>
    </cofactor>
</comment>
<dbReference type="GO" id="GO:0030170">
    <property type="term" value="F:pyridoxal phosphate binding"/>
    <property type="evidence" value="ECO:0007669"/>
    <property type="project" value="InterPro"/>
</dbReference>
<dbReference type="PANTHER" id="PTHR11999:SF70">
    <property type="entry name" value="MIP05841P"/>
    <property type="match status" value="1"/>
</dbReference>
<dbReference type="GO" id="GO:0016831">
    <property type="term" value="F:carboxy-lyase activity"/>
    <property type="evidence" value="ECO:0007669"/>
    <property type="project" value="UniProtKB-KW"/>
</dbReference>
<evidence type="ECO:0000256" key="3">
    <source>
        <dbReference type="ARBA" id="ARBA00022898"/>
    </source>
</evidence>
<gene>
    <name evidence="5" type="ORF">METZ01_LOCUS13815</name>
</gene>
<dbReference type="AlphaFoldDB" id="A0A381P218"/>
<dbReference type="PANTHER" id="PTHR11999">
    <property type="entry name" value="GROUP II PYRIDOXAL-5-PHOSPHATE DECARBOXYLASE"/>
    <property type="match status" value="1"/>
</dbReference>
<protein>
    <recommendedName>
        <fullName evidence="6">Pyridoxal-dependent decarboxylase</fullName>
    </recommendedName>
</protein>
<dbReference type="GO" id="GO:0006520">
    <property type="term" value="P:amino acid metabolic process"/>
    <property type="evidence" value="ECO:0007669"/>
    <property type="project" value="InterPro"/>
</dbReference>
<evidence type="ECO:0000256" key="2">
    <source>
        <dbReference type="ARBA" id="ARBA00022793"/>
    </source>
</evidence>
<evidence type="ECO:0008006" key="6">
    <source>
        <dbReference type="Google" id="ProtNLM"/>
    </source>
</evidence>
<reference evidence="5" key="1">
    <citation type="submission" date="2018-05" db="EMBL/GenBank/DDBJ databases">
        <authorList>
            <person name="Lanie J.A."/>
            <person name="Ng W.-L."/>
            <person name="Kazmierczak K.M."/>
            <person name="Andrzejewski T.M."/>
            <person name="Davidsen T.M."/>
            <person name="Wayne K.J."/>
            <person name="Tettelin H."/>
            <person name="Glass J.I."/>
            <person name="Rusch D."/>
            <person name="Podicherti R."/>
            <person name="Tsui H.-C.T."/>
            <person name="Winkler M.E."/>
        </authorList>
    </citation>
    <scope>NUCLEOTIDE SEQUENCE</scope>
</reference>
<dbReference type="PRINTS" id="PR00800">
    <property type="entry name" value="YHDCRBOXLASE"/>
</dbReference>
<sequence length="477" mass="54451">MDFNKKKFNKLTTKSIDIIQKWFDERIRGKKIFYNKSVNEISEIFKLNYNNDEKDPEEILDFLKTHLIETSNFNPSPNYYGYITGSGNQIAIIASIFKNALNQNNLKWNSAPGNTEIEKIVVDWIAKFIGYPLGFGVLVSGGSVGNLMNIAIMRKIKSSNSITIKGLYQHKIMRVYVSEEAHSSIDKAMDILGLGKENLIKIKSDNNFKIKITDLENAIKKDIKNNLLPIGIIGIAGTTNTGSVDPLMLLGKIANKYNLWYMIDAAYGGPAVRSKNKKNLFKGIEKADSILVNPHKWLYVPFEVACVMVRKKENLKKTFSLIPEYLKDGENKEDREDLMNYNIQLTKDFKALKVWMTIKTYGINKIINAIQNDIEITKYAYQIVTGSNDFKAINKPELSIFCFQYIGKTNDNKLNELNKKIIELIEEDGRVFLSGTLINNTNVLRINCINHRRKKSDIDFLFKILRELGEKASILIA</sequence>
<evidence type="ECO:0000256" key="1">
    <source>
        <dbReference type="ARBA" id="ARBA00001933"/>
    </source>
</evidence>
<dbReference type="Gene3D" id="3.40.640.10">
    <property type="entry name" value="Type I PLP-dependent aspartate aminotransferase-like (Major domain)"/>
    <property type="match status" value="1"/>
</dbReference>
<dbReference type="EMBL" id="UINC01000776">
    <property type="protein sequence ID" value="SUZ60961.1"/>
    <property type="molecule type" value="Genomic_DNA"/>
</dbReference>
<dbReference type="InterPro" id="IPR002129">
    <property type="entry name" value="PyrdxlP-dep_de-COase"/>
</dbReference>